<organism evidence="1 2">
    <name type="scientific">Gigaspora margarita</name>
    <dbReference type="NCBI Taxonomy" id="4874"/>
    <lineage>
        <taxon>Eukaryota</taxon>
        <taxon>Fungi</taxon>
        <taxon>Fungi incertae sedis</taxon>
        <taxon>Mucoromycota</taxon>
        <taxon>Glomeromycotina</taxon>
        <taxon>Glomeromycetes</taxon>
        <taxon>Diversisporales</taxon>
        <taxon>Gigasporaceae</taxon>
        <taxon>Gigaspora</taxon>
    </lineage>
</organism>
<comment type="caution">
    <text evidence="1">The sequence shown here is derived from an EMBL/GenBank/DDBJ whole genome shotgun (WGS) entry which is preliminary data.</text>
</comment>
<evidence type="ECO:0000313" key="2">
    <source>
        <dbReference type="Proteomes" id="UP000789901"/>
    </source>
</evidence>
<protein>
    <submittedName>
        <fullName evidence="1">17269_t:CDS:1</fullName>
    </submittedName>
</protein>
<proteinExistence type="predicted"/>
<dbReference type="Proteomes" id="UP000789901">
    <property type="component" value="Unassembled WGS sequence"/>
</dbReference>
<gene>
    <name evidence="1" type="ORF">GMARGA_LOCUS37495</name>
</gene>
<dbReference type="EMBL" id="CAJVQB010078523">
    <property type="protein sequence ID" value="CAG8845177.1"/>
    <property type="molecule type" value="Genomic_DNA"/>
</dbReference>
<feature type="non-terminal residue" evidence="1">
    <location>
        <position position="1"/>
    </location>
</feature>
<reference evidence="1 2" key="1">
    <citation type="submission" date="2021-06" db="EMBL/GenBank/DDBJ databases">
        <authorList>
            <person name="Kallberg Y."/>
            <person name="Tangrot J."/>
            <person name="Rosling A."/>
        </authorList>
    </citation>
    <scope>NUCLEOTIDE SEQUENCE [LARGE SCALE GENOMIC DNA]</scope>
    <source>
        <strain evidence="1 2">120-4 pot B 10/14</strain>
    </source>
</reference>
<accession>A0ABN7X0M4</accession>
<name>A0ABN7X0M4_GIGMA</name>
<evidence type="ECO:0000313" key="1">
    <source>
        <dbReference type="EMBL" id="CAG8845177.1"/>
    </source>
</evidence>
<keyword evidence="2" id="KW-1185">Reference proteome</keyword>
<feature type="non-terminal residue" evidence="1">
    <location>
        <position position="177"/>
    </location>
</feature>
<sequence>ENEAVTFNVFTNQVTKLYTSLCLTPDQKRGLLFNVNHLFEVQVQDFDKEWWPLVTNIWSNGRKEEVPYEKRRTMKVYTPDLCHAKIRVSRFINEERVLVERYLNSPDHTHPIEESEKLKRSQLVLTINKKKQLDAENTAFEFHTKQISAFGVNYEILNQIYKFPFPVQQLIVSEVHA</sequence>